<feature type="domain" description="FAD/NAD(P)-binding" evidence="2">
    <location>
        <begin position="3"/>
        <end position="316"/>
    </location>
</feature>
<dbReference type="InterPro" id="IPR036188">
    <property type="entry name" value="FAD/NAD-bd_sf"/>
</dbReference>
<dbReference type="SUPFAM" id="SSF51905">
    <property type="entry name" value="FAD/NAD(P)-binding domain"/>
    <property type="match status" value="1"/>
</dbReference>
<evidence type="ECO:0000313" key="3">
    <source>
        <dbReference type="EMBL" id="UOQ61783.1"/>
    </source>
</evidence>
<keyword evidence="1" id="KW-0560">Oxidoreductase</keyword>
<dbReference type="InterPro" id="IPR017224">
    <property type="entry name" value="Opine_Oxase_asu/HCN_bsu"/>
</dbReference>
<dbReference type="PANTHER" id="PTHR42949">
    <property type="entry name" value="ANAEROBIC GLYCEROL-3-PHOSPHATE DEHYDROGENASE SUBUNIT B"/>
    <property type="match status" value="1"/>
</dbReference>
<dbReference type="PIRSF" id="PIRSF037495">
    <property type="entry name" value="Opine_OX_OoxA/HcnB"/>
    <property type="match status" value="1"/>
</dbReference>
<protein>
    <submittedName>
        <fullName evidence="3">FAD-dependent oxidoreductase</fullName>
    </submittedName>
</protein>
<dbReference type="Pfam" id="PF07992">
    <property type="entry name" value="Pyr_redox_2"/>
    <property type="match status" value="1"/>
</dbReference>
<dbReference type="RefSeq" id="WP_244688515.1">
    <property type="nucleotide sequence ID" value="NZ_CP095043.1"/>
</dbReference>
<dbReference type="PANTHER" id="PTHR42949:SF3">
    <property type="entry name" value="ANAEROBIC GLYCEROL-3-PHOSPHATE DEHYDROGENASE SUBUNIT B"/>
    <property type="match status" value="1"/>
</dbReference>
<reference evidence="3 4" key="1">
    <citation type="submission" date="2022-04" db="EMBL/GenBank/DDBJ databases">
        <title>Leucobacter sp. isolated from rhizosphere of onion.</title>
        <authorList>
            <person name="Won M."/>
            <person name="Lee C.-M."/>
            <person name="Woen H.-Y."/>
            <person name="Kwon S.-W."/>
        </authorList>
    </citation>
    <scope>NUCLEOTIDE SEQUENCE [LARGE SCALE GENOMIC DNA]</scope>
    <source>
        <strain evidence="3 4">H25R-14</strain>
    </source>
</reference>
<dbReference type="Gene3D" id="1.10.10.1100">
    <property type="entry name" value="BFD-like [2Fe-2S]-binding domain"/>
    <property type="match status" value="1"/>
</dbReference>
<organism evidence="3 4">
    <name type="scientific">Leucobacter rhizosphaerae</name>
    <dbReference type="NCBI Taxonomy" id="2932245"/>
    <lineage>
        <taxon>Bacteria</taxon>
        <taxon>Bacillati</taxon>
        <taxon>Actinomycetota</taxon>
        <taxon>Actinomycetes</taxon>
        <taxon>Micrococcales</taxon>
        <taxon>Microbacteriaceae</taxon>
        <taxon>Leucobacter</taxon>
    </lineage>
</organism>
<proteinExistence type="predicted"/>
<accession>A0ABY4FZP7</accession>
<name>A0ABY4FZP7_9MICO</name>
<dbReference type="InterPro" id="IPR023753">
    <property type="entry name" value="FAD/NAD-binding_dom"/>
</dbReference>
<evidence type="ECO:0000256" key="1">
    <source>
        <dbReference type="ARBA" id="ARBA00023002"/>
    </source>
</evidence>
<sequence length="476" mass="49548">MVDLVVIGAGPAGMAGALAAAECGLEVVVVDEQAAAGGQIFRRTPESFGGSRATRPYRWAPDLIARFDAHPNIRVLYRSTAFGIMRDREGSAVRLNVGVSAATGGELIPAKRILIATGSYDLPVAFPGWTKPGVMTVGAAQTLLKSQKVLAGRRVILAGSHPLLLIAADQLLQAGAEITEIAFARGLPRASEMGAALSAAPGHFEIFAEAGRAAARVVSRGVKVTTRTIVTAATGGAAVTGARLTQVDPAWHRVGPEREVSGDLLLLGYGFSPATDLARQAGCEMRWNSRLGGWTVVTDERFASTAADIFVAGEPTGVAGAEQSRAEGRIAGLHIAESLGSSASDHPRLLRRAHRALSSSGRFSAVVQAMFEPNREALGHLSDPEGTTVCRCELVDSGSLDTALRANPFISTANAAKLECRSGMGPCQGRYCEGTVATRVAAARGIAVADAGYFTAHVPVKPVPLSTYRMLGSTSD</sequence>
<dbReference type="PRINTS" id="PR00368">
    <property type="entry name" value="FADPNR"/>
</dbReference>
<evidence type="ECO:0000259" key="2">
    <source>
        <dbReference type="Pfam" id="PF07992"/>
    </source>
</evidence>
<evidence type="ECO:0000313" key="4">
    <source>
        <dbReference type="Proteomes" id="UP000831775"/>
    </source>
</evidence>
<dbReference type="Gene3D" id="3.50.50.60">
    <property type="entry name" value="FAD/NAD(P)-binding domain"/>
    <property type="match status" value="2"/>
</dbReference>
<dbReference type="PRINTS" id="PR00411">
    <property type="entry name" value="PNDRDTASEI"/>
</dbReference>
<dbReference type="InterPro" id="IPR051691">
    <property type="entry name" value="Metab_Enz_Cyan_OpOx_G3PDH"/>
</dbReference>
<dbReference type="EMBL" id="CP095043">
    <property type="protein sequence ID" value="UOQ61783.1"/>
    <property type="molecule type" value="Genomic_DNA"/>
</dbReference>
<gene>
    <name evidence="3" type="ORF">MUN76_07485</name>
</gene>
<dbReference type="InterPro" id="IPR041854">
    <property type="entry name" value="BFD-like_2Fe2S-bd_dom_sf"/>
</dbReference>
<dbReference type="Proteomes" id="UP000831775">
    <property type="component" value="Chromosome"/>
</dbReference>
<keyword evidence="4" id="KW-1185">Reference proteome</keyword>